<feature type="transmembrane region" description="Helical" evidence="1">
    <location>
        <begin position="40"/>
        <end position="57"/>
    </location>
</feature>
<evidence type="ECO:0000313" key="3">
    <source>
        <dbReference type="EMBL" id="KRN30910.1"/>
    </source>
</evidence>
<dbReference type="Proteomes" id="UP000051645">
    <property type="component" value="Unassembled WGS sequence"/>
</dbReference>
<keyword evidence="4" id="KW-1185">Reference proteome</keyword>
<dbReference type="STRING" id="81857.IV38_GL001668"/>
<feature type="transmembrane region" description="Helical" evidence="1">
    <location>
        <begin position="94"/>
        <end position="115"/>
    </location>
</feature>
<feature type="transmembrane region" description="Helical" evidence="1">
    <location>
        <begin position="69"/>
        <end position="88"/>
    </location>
</feature>
<keyword evidence="1" id="KW-0812">Transmembrane</keyword>
<dbReference type="Proteomes" id="UP000051751">
    <property type="component" value="Unassembled WGS sequence"/>
</dbReference>
<protein>
    <submittedName>
        <fullName evidence="2">TraX protein</fullName>
    </submittedName>
</protein>
<proteinExistence type="predicted"/>
<feature type="transmembrane region" description="Helical" evidence="1">
    <location>
        <begin position="127"/>
        <end position="149"/>
    </location>
</feature>
<reference evidence="4 5" key="1">
    <citation type="journal article" date="2015" name="Genome Announc.">
        <title>Expanding the biotechnology potential of lactobacilli through comparative genomics of 213 strains and associated genera.</title>
        <authorList>
            <person name="Sun Z."/>
            <person name="Harris H.M."/>
            <person name="McCann A."/>
            <person name="Guo C."/>
            <person name="Argimon S."/>
            <person name="Zhang W."/>
            <person name="Yang X."/>
            <person name="Jeffery I.B."/>
            <person name="Cooney J.C."/>
            <person name="Kagawa T.F."/>
            <person name="Liu W."/>
            <person name="Song Y."/>
            <person name="Salvetti E."/>
            <person name="Wrobel A."/>
            <person name="Rasinkangas P."/>
            <person name="Parkhill J."/>
            <person name="Rea M.C."/>
            <person name="O'Sullivan O."/>
            <person name="Ritari J."/>
            <person name="Douillard F.P."/>
            <person name="Paul Ross R."/>
            <person name="Yang R."/>
            <person name="Briner A.E."/>
            <person name="Felis G.E."/>
            <person name="de Vos W.M."/>
            <person name="Barrangou R."/>
            <person name="Klaenhammer T.R."/>
            <person name="Caufield P.W."/>
            <person name="Cui Y."/>
            <person name="Zhang H."/>
            <person name="O'Toole P.W."/>
        </authorList>
    </citation>
    <scope>NUCLEOTIDE SEQUENCE [LARGE SCALE GENOMIC DNA]</scope>
    <source>
        <strain evidence="2 5">ATCC BAA-66</strain>
        <strain evidence="3 4">DSM 13344</strain>
    </source>
</reference>
<gene>
    <name evidence="2" type="ORF">IV38_GL001668</name>
    <name evidence="3" type="ORF">IV40_GL001547</name>
</gene>
<organism evidence="2 5">
    <name type="scientific">Lactobacillus selangorensis</name>
    <dbReference type="NCBI Taxonomy" id="81857"/>
    <lineage>
        <taxon>Bacteria</taxon>
        <taxon>Bacillati</taxon>
        <taxon>Bacillota</taxon>
        <taxon>Bacilli</taxon>
        <taxon>Lactobacillales</taxon>
        <taxon>Lactobacillaceae</taxon>
        <taxon>Lactobacillus</taxon>
    </lineage>
</organism>
<accession>A0A0R2FK66</accession>
<dbReference type="InterPro" id="IPR008875">
    <property type="entry name" value="TraX"/>
</dbReference>
<evidence type="ECO:0000313" key="2">
    <source>
        <dbReference type="EMBL" id="KRN28214.1"/>
    </source>
</evidence>
<feature type="transmembrane region" description="Helical" evidence="1">
    <location>
        <begin position="161"/>
        <end position="185"/>
    </location>
</feature>
<evidence type="ECO:0000313" key="4">
    <source>
        <dbReference type="Proteomes" id="UP000051645"/>
    </source>
</evidence>
<feature type="transmembrane region" description="Helical" evidence="1">
    <location>
        <begin position="9"/>
        <end position="28"/>
    </location>
</feature>
<feature type="transmembrane region" description="Helical" evidence="1">
    <location>
        <begin position="235"/>
        <end position="255"/>
    </location>
</feature>
<dbReference type="EMBL" id="JQAZ01000005">
    <property type="protein sequence ID" value="KRN30910.1"/>
    <property type="molecule type" value="Genomic_DNA"/>
</dbReference>
<dbReference type="Pfam" id="PF05857">
    <property type="entry name" value="TraX"/>
    <property type="match status" value="1"/>
</dbReference>
<dbReference type="AlphaFoldDB" id="A0A0R2FK66"/>
<evidence type="ECO:0000256" key="1">
    <source>
        <dbReference type="SAM" id="Phobius"/>
    </source>
</evidence>
<keyword evidence="1" id="KW-1133">Transmembrane helix</keyword>
<feature type="transmembrane region" description="Helical" evidence="1">
    <location>
        <begin position="197"/>
        <end position="223"/>
    </location>
</feature>
<comment type="caution">
    <text evidence="2">The sequence shown here is derived from an EMBL/GenBank/DDBJ whole genome shotgun (WGS) entry which is preliminary data.</text>
</comment>
<sequence length="256" mass="28885">MLKKGLTTFDLKILGILLMFADHVHQMFEPFGAPDWLDWFGRPVATIFFFVSVIGFSHTHSKKKYMTRLYVSMVLMGIMTTVLQKFVVVPQVVLINNIFRDLFVGTVMMAGIDVISAGHRQHQFGKMFLGVSIFLLPFLFSGLVFALMLAPTAIAGISMQVSLIVLPAIMLSENGLMVLLIPLLYLARNKRWLQCLLIALTALIYLVLGTSQWLMIFAIIPIWLYNGDKGKGLKYFFYGFYPGHIAILYLLAAVLH</sequence>
<dbReference type="EMBL" id="JQAT01000004">
    <property type="protein sequence ID" value="KRN28214.1"/>
    <property type="molecule type" value="Genomic_DNA"/>
</dbReference>
<evidence type="ECO:0000313" key="5">
    <source>
        <dbReference type="Proteomes" id="UP000051751"/>
    </source>
</evidence>
<keyword evidence="1" id="KW-0472">Membrane</keyword>
<dbReference type="PATRIC" id="fig|81857.3.peg.1679"/>
<name>A0A0R2FK66_9LACO</name>